<dbReference type="PANTHER" id="PTHR11319:SF35">
    <property type="entry name" value="OUTER MEMBRANE PROTEIN PMPC-RELATED"/>
    <property type="match status" value="1"/>
</dbReference>
<organism evidence="2 3">
    <name type="scientific">Thecamonas trahens ATCC 50062</name>
    <dbReference type="NCBI Taxonomy" id="461836"/>
    <lineage>
        <taxon>Eukaryota</taxon>
        <taxon>Apusozoa</taxon>
        <taxon>Apusomonadida</taxon>
        <taxon>Apusomonadidae</taxon>
        <taxon>Thecamonas</taxon>
    </lineage>
</organism>
<name>A0A0L0DSG1_THETB</name>
<dbReference type="AlphaFoldDB" id="A0A0L0DSG1"/>
<dbReference type="GeneID" id="25568494"/>
<sequence>MARPLINSTVVDGAAQARTEPLLNMGQGGSVLVVAGAALQLMGSSISGSSAVSGGGIYVSGAGSKAVLGAGSEVRGCTAMDDGGGIAVDDGASVVITGNAVVGDNEGEAGSGGGIGAGYATFVELQPGAKVANNVAAGLGGGVACIECQLIATRAIVSGNSAKYGGGVAWCERGVVTGLMRATASADVPMASSGAVVGPHSLVSVTSLVDGADLSGNAATNAGAAAVLCGAPVAVRGSGTSFGSTGDDVFVCAASNPSFVPGRARPDDLPWLRTDAASFSAVAPSSIHGPLAELEFVTPMPSALMSGSAVQARIRGCDWLGQVLVDPRQEIVLSIDDAGGTAKVSGREIEVLAEASVVVPQRAVAVSAAATLPLALEWRISAATAATVSGSLPVAPLVGMLNVTACRVGFGGATGDDGFVTCVACGDGLISLDLGLGSCVAAPTCQVGAQRSGGSLASNTSSVSGCVCSPGFWAPDGNADTGCEVCPRGGVCAGGDARPVAGPGFFPDDSDPALFVSCPCRRFSSRLNAVVTVILVLGCAVAAGLILAFNLAESVRYKFAAAMIGLNALQISAMYGKLDLDWGPVARVYFNVAAAVNIDFELTSPECAAAAGTDVWVLKWVLTLLLPVFAGALLCVIGGAVVLLSSRSRGEVISGVGRAWFQILVLLYLPLVNAAFAPFGCQRDESGRMLLGADPSRRCFNFAWWVGLFVPGLVAVIIYGAGIPGAVVGVLRWKRATLHEAVVMARYGFLVGRFVDEAWWFECAILARKVLVVMCMTFFSHDATKASVAVMVLVCSLLQLAMGRPAMNREEKAAETEEYFVEGGFATARHSDGDAGAGALGMSLDTAVELHRLGSEDLLVESSRATVETIGVDVESSMDSAAVLDSVAM</sequence>
<accession>A0A0L0DSG1</accession>
<dbReference type="OrthoDB" id="547225at2759"/>
<dbReference type="Proteomes" id="UP000054408">
    <property type="component" value="Unassembled WGS sequence"/>
</dbReference>
<keyword evidence="1" id="KW-1133">Transmembrane helix</keyword>
<dbReference type="RefSeq" id="XP_013753418.1">
    <property type="nucleotide sequence ID" value="XM_013897964.1"/>
</dbReference>
<evidence type="ECO:0000256" key="1">
    <source>
        <dbReference type="SAM" id="Phobius"/>
    </source>
</evidence>
<keyword evidence="3" id="KW-1185">Reference proteome</keyword>
<feature type="transmembrane region" description="Helical" evidence="1">
    <location>
        <begin position="656"/>
        <end position="679"/>
    </location>
</feature>
<gene>
    <name evidence="2" type="ORF">AMSG_10216</name>
</gene>
<evidence type="ECO:0000313" key="2">
    <source>
        <dbReference type="EMBL" id="KNC54971.1"/>
    </source>
</evidence>
<proteinExistence type="predicted"/>
<reference evidence="2 3" key="1">
    <citation type="submission" date="2010-05" db="EMBL/GenBank/DDBJ databases">
        <title>The Genome Sequence of Thecamonas trahens ATCC 50062.</title>
        <authorList>
            <consortium name="The Broad Institute Genome Sequencing Platform"/>
            <person name="Russ C."/>
            <person name="Cuomo C."/>
            <person name="Shea T."/>
            <person name="Young S.K."/>
            <person name="Zeng Q."/>
            <person name="Koehrsen M."/>
            <person name="Haas B."/>
            <person name="Borodovsky M."/>
            <person name="Guigo R."/>
            <person name="Alvarado L."/>
            <person name="Berlin A."/>
            <person name="Bochicchio J."/>
            <person name="Borenstein D."/>
            <person name="Chapman S."/>
            <person name="Chen Z."/>
            <person name="Freedman E."/>
            <person name="Gellesch M."/>
            <person name="Goldberg J."/>
            <person name="Griggs A."/>
            <person name="Gujja S."/>
            <person name="Heilman E."/>
            <person name="Heiman D."/>
            <person name="Hepburn T."/>
            <person name="Howarth C."/>
            <person name="Jen D."/>
            <person name="Larson L."/>
            <person name="Mehta T."/>
            <person name="Park D."/>
            <person name="Pearson M."/>
            <person name="Roberts A."/>
            <person name="Saif S."/>
            <person name="Shenoy N."/>
            <person name="Sisk P."/>
            <person name="Stolte C."/>
            <person name="Sykes S."/>
            <person name="Thomson T."/>
            <person name="Walk T."/>
            <person name="White J."/>
            <person name="Yandava C."/>
            <person name="Burger G."/>
            <person name="Gray M.W."/>
            <person name="Holland P.W.H."/>
            <person name="King N."/>
            <person name="Lang F.B.F."/>
            <person name="Roger A.J."/>
            <person name="Ruiz-Trillo I."/>
            <person name="Lander E."/>
            <person name="Nusbaum C."/>
        </authorList>
    </citation>
    <scope>NUCLEOTIDE SEQUENCE [LARGE SCALE GENOMIC DNA]</scope>
    <source>
        <strain evidence="2 3">ATCC 50062</strain>
    </source>
</reference>
<evidence type="ECO:0008006" key="4">
    <source>
        <dbReference type="Google" id="ProtNLM"/>
    </source>
</evidence>
<dbReference type="InterPro" id="IPR011050">
    <property type="entry name" value="Pectin_lyase_fold/virulence"/>
</dbReference>
<feature type="transmembrane region" description="Helical" evidence="1">
    <location>
        <begin position="620"/>
        <end position="644"/>
    </location>
</feature>
<keyword evidence="1" id="KW-0472">Membrane</keyword>
<feature type="transmembrane region" description="Helical" evidence="1">
    <location>
        <begin position="702"/>
        <end position="731"/>
    </location>
</feature>
<evidence type="ECO:0000313" key="3">
    <source>
        <dbReference type="Proteomes" id="UP000054408"/>
    </source>
</evidence>
<protein>
    <recommendedName>
        <fullName evidence="4">Right handed beta helix domain-containing protein</fullName>
    </recommendedName>
</protein>
<feature type="transmembrane region" description="Helical" evidence="1">
    <location>
        <begin position="527"/>
        <end position="552"/>
    </location>
</feature>
<keyword evidence="1" id="KW-0812">Transmembrane</keyword>
<dbReference type="SUPFAM" id="SSF51126">
    <property type="entry name" value="Pectin lyase-like"/>
    <property type="match status" value="1"/>
</dbReference>
<dbReference type="EMBL" id="GL349493">
    <property type="protein sequence ID" value="KNC54971.1"/>
    <property type="molecule type" value="Genomic_DNA"/>
</dbReference>
<dbReference type="PANTHER" id="PTHR11319">
    <property type="entry name" value="G PROTEIN-COUPLED RECEPTOR-RELATED"/>
    <property type="match status" value="1"/>
</dbReference>